<dbReference type="Pfam" id="PF00534">
    <property type="entry name" value="Glycos_transf_1"/>
    <property type="match status" value="1"/>
</dbReference>
<dbReference type="GO" id="GO:0009103">
    <property type="term" value="P:lipopolysaccharide biosynthetic process"/>
    <property type="evidence" value="ECO:0007669"/>
    <property type="project" value="TreeGrafter"/>
</dbReference>
<dbReference type="SUPFAM" id="SSF53756">
    <property type="entry name" value="UDP-Glycosyltransferase/glycogen phosphorylase"/>
    <property type="match status" value="1"/>
</dbReference>
<name>A0A1I0ANS9_9GAMM</name>
<evidence type="ECO:0000256" key="1">
    <source>
        <dbReference type="ARBA" id="ARBA00022679"/>
    </source>
</evidence>
<keyword evidence="1 4" id="KW-0808">Transferase</keyword>
<evidence type="ECO:0000259" key="3">
    <source>
        <dbReference type="Pfam" id="PF13439"/>
    </source>
</evidence>
<evidence type="ECO:0000259" key="2">
    <source>
        <dbReference type="Pfam" id="PF00534"/>
    </source>
</evidence>
<organism evidence="4 5">
    <name type="scientific">Marinobacter segnicrescens</name>
    <dbReference type="NCBI Taxonomy" id="430453"/>
    <lineage>
        <taxon>Bacteria</taxon>
        <taxon>Pseudomonadati</taxon>
        <taxon>Pseudomonadota</taxon>
        <taxon>Gammaproteobacteria</taxon>
        <taxon>Pseudomonadales</taxon>
        <taxon>Marinobacteraceae</taxon>
        <taxon>Marinobacter</taxon>
    </lineage>
</organism>
<reference evidence="5" key="1">
    <citation type="submission" date="2016-10" db="EMBL/GenBank/DDBJ databases">
        <authorList>
            <person name="Varghese N."/>
            <person name="Submissions S."/>
        </authorList>
    </citation>
    <scope>NUCLEOTIDE SEQUENCE [LARGE SCALE GENOMIC DNA]</scope>
    <source>
        <strain evidence="5">CGMCC 1.6489</strain>
    </source>
</reference>
<protein>
    <submittedName>
        <fullName evidence="4">Alpha-1,3-mannosyltransferase</fullName>
    </submittedName>
</protein>
<dbReference type="GO" id="GO:0016757">
    <property type="term" value="F:glycosyltransferase activity"/>
    <property type="evidence" value="ECO:0007669"/>
    <property type="project" value="UniProtKB-KW"/>
</dbReference>
<dbReference type="EMBL" id="FOHZ01000003">
    <property type="protein sequence ID" value="SES95925.1"/>
    <property type="molecule type" value="Genomic_DNA"/>
</dbReference>
<evidence type="ECO:0000313" key="5">
    <source>
        <dbReference type="Proteomes" id="UP000198762"/>
    </source>
</evidence>
<keyword evidence="5" id="KW-1185">Reference proteome</keyword>
<dbReference type="CDD" id="cd03801">
    <property type="entry name" value="GT4_PimA-like"/>
    <property type="match status" value="1"/>
</dbReference>
<dbReference type="STRING" id="430453.SAMN04487962_10346"/>
<sequence>MSVNVVHVIRQYYPSVGGMEDVVRNIAACQLSTGGQTASIVTLDRLFRNSDQRLERQDVVADVPVTRLPYRGSSRYPLCPSVLQAVREADVVHVHGVDFFFDYLALTRLAHRRPLVVSTHGGFFHTEFASRLKDIWFNTITRMSSRAYDKVVATSENDGRRFREIIPDSRLEVIENGVNTEKYADQASQELNRTLIYFGRWSSNKGLLEALDLLKVLRERDSRWRLIVAGREYDFSIETLNQEIRRRQLTEGAVTLEASPSDERLAELMGHAAWFVCLSRHEGFGLAAIEAMSAGLTPVLSDIPPFRKLTDASDVGVSGEAGEPRALADRLQRLHDEGPAAYQNRRSRAINFARGYSWPQIADRYIQLYESLGGSS</sequence>
<accession>A0A1I0ANS9</accession>
<dbReference type="InterPro" id="IPR028098">
    <property type="entry name" value="Glyco_trans_4-like_N"/>
</dbReference>
<dbReference type="RefSeq" id="WP_091849030.1">
    <property type="nucleotide sequence ID" value="NZ_FOHZ01000003.1"/>
</dbReference>
<dbReference type="Pfam" id="PF13439">
    <property type="entry name" value="Glyco_transf_4"/>
    <property type="match status" value="1"/>
</dbReference>
<feature type="domain" description="Glycosyl transferase family 1" evidence="2">
    <location>
        <begin position="185"/>
        <end position="349"/>
    </location>
</feature>
<dbReference type="AlphaFoldDB" id="A0A1I0ANS9"/>
<dbReference type="PANTHER" id="PTHR46401">
    <property type="entry name" value="GLYCOSYLTRANSFERASE WBBK-RELATED"/>
    <property type="match status" value="1"/>
</dbReference>
<dbReference type="Gene3D" id="3.40.50.2000">
    <property type="entry name" value="Glycogen Phosphorylase B"/>
    <property type="match status" value="2"/>
</dbReference>
<feature type="domain" description="Glycosyltransferase subfamily 4-like N-terminal" evidence="3">
    <location>
        <begin position="16"/>
        <end position="182"/>
    </location>
</feature>
<proteinExistence type="predicted"/>
<evidence type="ECO:0000313" key="4">
    <source>
        <dbReference type="EMBL" id="SES95925.1"/>
    </source>
</evidence>
<keyword evidence="4" id="KW-0328">Glycosyltransferase</keyword>
<dbReference type="PANTHER" id="PTHR46401:SF2">
    <property type="entry name" value="GLYCOSYLTRANSFERASE WBBK-RELATED"/>
    <property type="match status" value="1"/>
</dbReference>
<gene>
    <name evidence="4" type="ORF">SAMN04487962_10346</name>
</gene>
<dbReference type="OrthoDB" id="9795746at2"/>
<dbReference type="Proteomes" id="UP000198762">
    <property type="component" value="Unassembled WGS sequence"/>
</dbReference>
<dbReference type="InterPro" id="IPR001296">
    <property type="entry name" value="Glyco_trans_1"/>
</dbReference>